<gene>
    <name evidence="2" type="ORF">H2O64_22380</name>
</gene>
<feature type="domain" description="FAD-binding" evidence="1">
    <location>
        <begin position="4"/>
        <end position="333"/>
    </location>
</feature>
<proteinExistence type="predicted"/>
<dbReference type="InterPro" id="IPR050816">
    <property type="entry name" value="Flavin-dep_Halogenase_NPB"/>
</dbReference>
<dbReference type="PANTHER" id="PTHR43747:SF1">
    <property type="entry name" value="SLR1998 PROTEIN"/>
    <property type="match status" value="1"/>
</dbReference>
<dbReference type="GO" id="GO:0004497">
    <property type="term" value="F:monooxygenase activity"/>
    <property type="evidence" value="ECO:0007669"/>
    <property type="project" value="UniProtKB-KW"/>
</dbReference>
<organism evidence="2 3">
    <name type="scientific">Kordia aestuariivivens</name>
    <dbReference type="NCBI Taxonomy" id="2759037"/>
    <lineage>
        <taxon>Bacteria</taxon>
        <taxon>Pseudomonadati</taxon>
        <taxon>Bacteroidota</taxon>
        <taxon>Flavobacteriia</taxon>
        <taxon>Flavobacteriales</taxon>
        <taxon>Flavobacteriaceae</taxon>
        <taxon>Kordia</taxon>
    </lineage>
</organism>
<keyword evidence="3" id="KW-1185">Reference proteome</keyword>
<accession>A0ABR7QFX8</accession>
<evidence type="ECO:0000313" key="3">
    <source>
        <dbReference type="Proteomes" id="UP000619238"/>
    </source>
</evidence>
<comment type="caution">
    <text evidence="2">The sequence shown here is derived from an EMBL/GenBank/DDBJ whole genome shotgun (WGS) entry which is preliminary data.</text>
</comment>
<dbReference type="EMBL" id="JACGWS010000020">
    <property type="protein sequence ID" value="MBC8757434.1"/>
    <property type="molecule type" value="Genomic_DNA"/>
</dbReference>
<dbReference type="RefSeq" id="WP_187564475.1">
    <property type="nucleotide sequence ID" value="NZ_JACGWS010000020.1"/>
</dbReference>
<keyword evidence="2" id="KW-0503">Monooxygenase</keyword>
<protein>
    <submittedName>
        <fullName evidence="2">FAD-dependent monooxygenase</fullName>
    </submittedName>
</protein>
<dbReference type="InterPro" id="IPR036188">
    <property type="entry name" value="FAD/NAD-bd_sf"/>
</dbReference>
<name>A0ABR7QFX8_9FLAO</name>
<dbReference type="PANTHER" id="PTHR43747">
    <property type="entry name" value="FAD-BINDING PROTEIN"/>
    <property type="match status" value="1"/>
</dbReference>
<keyword evidence="2" id="KW-0560">Oxidoreductase</keyword>
<reference evidence="2 3" key="1">
    <citation type="submission" date="2020-07" db="EMBL/GenBank/DDBJ databases">
        <title>Description of Kordia aestuariivivens sp. nov., isolated from a tidal flat.</title>
        <authorList>
            <person name="Park S."/>
            <person name="Yoon J.-H."/>
        </authorList>
    </citation>
    <scope>NUCLEOTIDE SEQUENCE [LARGE SCALE GENOMIC DNA]</scope>
    <source>
        <strain evidence="2 3">YSTF-M3</strain>
    </source>
</reference>
<dbReference type="Gene3D" id="3.30.9.100">
    <property type="match status" value="1"/>
</dbReference>
<dbReference type="Pfam" id="PF01494">
    <property type="entry name" value="FAD_binding_3"/>
    <property type="match status" value="1"/>
</dbReference>
<dbReference type="Gene3D" id="3.50.50.60">
    <property type="entry name" value="FAD/NAD(P)-binding domain"/>
    <property type="match status" value="1"/>
</dbReference>
<evidence type="ECO:0000259" key="1">
    <source>
        <dbReference type="Pfam" id="PF01494"/>
    </source>
</evidence>
<dbReference type="SUPFAM" id="SSF51905">
    <property type="entry name" value="FAD/NAD(P)-binding domain"/>
    <property type="match status" value="1"/>
</dbReference>
<sequence>MKKEVIIIGNGIAGITLAVLLQRKNIPFVILHREEEKQSFALGETLPPTAMLLLHELQLLSVFEENAYRKTYGYHSMWGSSKVTDINFFHQNPYKNGLKINKQQTLAQLQAAVKEHTVSYQKGFEIIHSAHGNTVILAKNDGIKIVQGKILVDATGRNRAVLKKLKVESTIHDELVAVSCHIPKIKHPKLTHEVYVESFKEGWGIVSALNETENICSLFTDVGNEILPKLKDASQWKSTLAETTYLKDFLTEDTTTKVKGGNANSSVATQIAGINWLALGDAAMSFDPLSSHGITNAIYTSAKALEAIEKKLNVADVKAFPEYAETLQSVFKQYLQSKDLVYQQETRWKDEVFWKRFFITGS</sequence>
<dbReference type="Proteomes" id="UP000619238">
    <property type="component" value="Unassembled WGS sequence"/>
</dbReference>
<dbReference type="InterPro" id="IPR002938">
    <property type="entry name" value="FAD-bd"/>
</dbReference>
<evidence type="ECO:0000313" key="2">
    <source>
        <dbReference type="EMBL" id="MBC8757434.1"/>
    </source>
</evidence>